<dbReference type="Gene3D" id="2.130.10.10">
    <property type="entry name" value="YVTN repeat-like/Quinoprotein amine dehydrogenase"/>
    <property type="match status" value="4"/>
</dbReference>
<dbReference type="AlphaFoldDB" id="A0A098S9M7"/>
<accession>A0A098S9M7</accession>
<dbReference type="SUPFAM" id="SSF63829">
    <property type="entry name" value="Calcium-dependent phosphotriesterase"/>
    <property type="match status" value="1"/>
</dbReference>
<dbReference type="GO" id="GO:0000155">
    <property type="term" value="F:phosphorelay sensor kinase activity"/>
    <property type="evidence" value="ECO:0007669"/>
    <property type="project" value="TreeGrafter"/>
</dbReference>
<gene>
    <name evidence="3" type="ORF">IX84_06590</name>
</gene>
<comment type="caution">
    <text evidence="3">The sequence shown here is derived from an EMBL/GenBank/DDBJ whole genome shotgun (WGS) entry which is preliminary data.</text>
</comment>
<evidence type="ECO:0000256" key="1">
    <source>
        <dbReference type="ARBA" id="ARBA00022553"/>
    </source>
</evidence>
<feature type="region of interest" description="Disordered" evidence="2">
    <location>
        <begin position="1"/>
        <end position="20"/>
    </location>
</feature>
<proteinExistence type="predicted"/>
<evidence type="ECO:0000313" key="4">
    <source>
        <dbReference type="Proteomes" id="UP000029736"/>
    </source>
</evidence>
<sequence>MASSCNGQAETRSKTEQDGAAVDNSATFKDPLFFIDGQLCQHLREIYQDKSGDLWFGTNVYGLMRYDGGTLEYITKQEGFSGGRVTGIAEDSEGNLWVATGFGLNKYDGHSFSIFKEEDGLLNSEIWSMYIDSGGVIWIGHNEGLSRFDGTKFKNIAIPKPEVKAPNTVYSANRITDIAEDQAGNLWLGTDGYGIIRYDGRTFTSLTTADGLCDNTIYDLMVDQKGNLWIGTFWGGVSKYDGQTFTNYTRDGLVNGVEAGDFYEDTNGDIWFGVENNGVYRYDGKAFQHFAQADLSGASILSIHRDREGRFWLGGWGGLFRYDKGIFAPVTKDVPWE</sequence>
<feature type="compositionally biased region" description="Polar residues" evidence="2">
    <location>
        <begin position="1"/>
        <end position="10"/>
    </location>
</feature>
<dbReference type="Proteomes" id="UP000029736">
    <property type="component" value="Unassembled WGS sequence"/>
</dbReference>
<protein>
    <recommendedName>
        <fullName evidence="5">Histidine kinase</fullName>
    </recommendedName>
</protein>
<name>A0A098S9M7_9BACT</name>
<keyword evidence="4" id="KW-1185">Reference proteome</keyword>
<organism evidence="3 4">
    <name type="scientific">Phaeodactylibacter xiamenensis</name>
    <dbReference type="NCBI Taxonomy" id="1524460"/>
    <lineage>
        <taxon>Bacteria</taxon>
        <taxon>Pseudomonadati</taxon>
        <taxon>Bacteroidota</taxon>
        <taxon>Saprospiria</taxon>
        <taxon>Saprospirales</taxon>
        <taxon>Haliscomenobacteraceae</taxon>
        <taxon>Phaeodactylibacter</taxon>
    </lineage>
</organism>
<evidence type="ECO:0000256" key="2">
    <source>
        <dbReference type="SAM" id="MobiDB-lite"/>
    </source>
</evidence>
<dbReference type="InterPro" id="IPR015943">
    <property type="entry name" value="WD40/YVTN_repeat-like_dom_sf"/>
</dbReference>
<dbReference type="STRING" id="1524460.IX84_06590"/>
<dbReference type="InterPro" id="IPR011110">
    <property type="entry name" value="Reg_prop"/>
</dbReference>
<dbReference type="EMBL" id="JPOS01000016">
    <property type="protein sequence ID" value="KGE88800.1"/>
    <property type="molecule type" value="Genomic_DNA"/>
</dbReference>
<evidence type="ECO:0000313" key="3">
    <source>
        <dbReference type="EMBL" id="KGE88800.1"/>
    </source>
</evidence>
<dbReference type="PANTHER" id="PTHR43547">
    <property type="entry name" value="TWO-COMPONENT HISTIDINE KINASE"/>
    <property type="match status" value="1"/>
</dbReference>
<evidence type="ECO:0008006" key="5">
    <source>
        <dbReference type="Google" id="ProtNLM"/>
    </source>
</evidence>
<dbReference type="PANTHER" id="PTHR43547:SF2">
    <property type="entry name" value="HYBRID SIGNAL TRANSDUCTION HISTIDINE KINASE C"/>
    <property type="match status" value="1"/>
</dbReference>
<reference evidence="3 4" key="1">
    <citation type="journal article" date="2014" name="Int. J. Syst. Evol. Microbiol.">
        <title>Phaeodactylibacter xiamenensis gen. nov., sp. nov., a member of the family Saprospiraceae isolated from the marine alga Phaeodactylum tricornutum.</title>
        <authorList>
            <person name="Chen Z.Jr."/>
            <person name="Lei X."/>
            <person name="Lai Q."/>
            <person name="Li Y."/>
            <person name="Zhang B."/>
            <person name="Zhang J."/>
            <person name="Zhang H."/>
            <person name="Yang L."/>
            <person name="Zheng W."/>
            <person name="Tian Y."/>
            <person name="Yu Z."/>
            <person name="Xu H.Jr."/>
            <person name="Zheng T."/>
        </authorList>
    </citation>
    <scope>NUCLEOTIDE SEQUENCE [LARGE SCALE GENOMIC DNA]</scope>
    <source>
        <strain evidence="3 4">KD52</strain>
    </source>
</reference>
<dbReference type="Pfam" id="PF07494">
    <property type="entry name" value="Reg_prop"/>
    <property type="match status" value="6"/>
</dbReference>
<keyword evidence="1" id="KW-0597">Phosphoprotein</keyword>